<accession>A0A5N6MJT8</accession>
<feature type="compositionally biased region" description="Polar residues" evidence="1">
    <location>
        <begin position="66"/>
        <end position="75"/>
    </location>
</feature>
<feature type="domain" description="Reverse transcriptase Ty1/copia-type" evidence="2">
    <location>
        <begin position="193"/>
        <end position="263"/>
    </location>
</feature>
<dbReference type="SUPFAM" id="SSF56672">
    <property type="entry name" value="DNA/RNA polymerases"/>
    <property type="match status" value="1"/>
</dbReference>
<feature type="compositionally biased region" description="Polar residues" evidence="1">
    <location>
        <begin position="103"/>
        <end position="115"/>
    </location>
</feature>
<protein>
    <recommendedName>
        <fullName evidence="2">Reverse transcriptase Ty1/copia-type domain-containing protein</fullName>
    </recommendedName>
</protein>
<reference evidence="3 4" key="1">
    <citation type="submission" date="2019-05" db="EMBL/GenBank/DDBJ databases">
        <title>Mikania micrantha, genome provides insights into the molecular mechanism of rapid growth.</title>
        <authorList>
            <person name="Liu B."/>
        </authorList>
    </citation>
    <scope>NUCLEOTIDE SEQUENCE [LARGE SCALE GENOMIC DNA]</scope>
    <source>
        <strain evidence="3">NLD-2019</strain>
        <tissue evidence="3">Leaf</tissue>
    </source>
</reference>
<evidence type="ECO:0000256" key="1">
    <source>
        <dbReference type="SAM" id="MobiDB-lite"/>
    </source>
</evidence>
<feature type="region of interest" description="Disordered" evidence="1">
    <location>
        <begin position="66"/>
        <end position="119"/>
    </location>
</feature>
<feature type="region of interest" description="Disordered" evidence="1">
    <location>
        <begin position="1"/>
        <end position="43"/>
    </location>
</feature>
<dbReference type="AlphaFoldDB" id="A0A5N6MJT8"/>
<dbReference type="Proteomes" id="UP000326396">
    <property type="component" value="Linkage Group LG5"/>
</dbReference>
<comment type="caution">
    <text evidence="3">The sequence shown here is derived from an EMBL/GenBank/DDBJ whole genome shotgun (WGS) entry which is preliminary data.</text>
</comment>
<dbReference type="EMBL" id="SZYD01000015">
    <property type="protein sequence ID" value="KAD3640413.1"/>
    <property type="molecule type" value="Genomic_DNA"/>
</dbReference>
<feature type="compositionally biased region" description="Basic and acidic residues" evidence="1">
    <location>
        <begin position="1"/>
        <end position="22"/>
    </location>
</feature>
<feature type="domain" description="Reverse transcriptase Ty1/copia-type" evidence="2">
    <location>
        <begin position="145"/>
        <end position="190"/>
    </location>
</feature>
<name>A0A5N6MJT8_9ASTR</name>
<dbReference type="OrthoDB" id="413760at2759"/>
<feature type="compositionally biased region" description="Basic and acidic residues" evidence="1">
    <location>
        <begin position="76"/>
        <end position="87"/>
    </location>
</feature>
<evidence type="ECO:0000259" key="2">
    <source>
        <dbReference type="Pfam" id="PF07727"/>
    </source>
</evidence>
<dbReference type="PANTHER" id="PTHR11439:SF515">
    <property type="entry name" value="GAG-POL POLYPROTEIN"/>
    <property type="match status" value="1"/>
</dbReference>
<proteinExistence type="predicted"/>
<organism evidence="3 4">
    <name type="scientific">Mikania micrantha</name>
    <name type="common">bitter vine</name>
    <dbReference type="NCBI Taxonomy" id="192012"/>
    <lineage>
        <taxon>Eukaryota</taxon>
        <taxon>Viridiplantae</taxon>
        <taxon>Streptophyta</taxon>
        <taxon>Embryophyta</taxon>
        <taxon>Tracheophyta</taxon>
        <taxon>Spermatophyta</taxon>
        <taxon>Magnoliopsida</taxon>
        <taxon>eudicotyledons</taxon>
        <taxon>Gunneridae</taxon>
        <taxon>Pentapetalae</taxon>
        <taxon>asterids</taxon>
        <taxon>campanulids</taxon>
        <taxon>Asterales</taxon>
        <taxon>Asteraceae</taxon>
        <taxon>Asteroideae</taxon>
        <taxon>Heliantheae alliance</taxon>
        <taxon>Eupatorieae</taxon>
        <taxon>Mikania</taxon>
    </lineage>
</organism>
<keyword evidence="4" id="KW-1185">Reference proteome</keyword>
<sequence>MIPLDSGKEEKGKGESKGETGREAQVVDDGSTSSRRWGPARARIGGVGLRFEDRGLVAAANCNTSSLAPTASNTIHEPDSEVQHYENESYEPESEPNSHDDLQSASATDELSTQTERAHKLQTGYRKICVGTSDEGREIASIERNKTWNLTELPSGHRPIGLKWIYKIKKDAKGKITRHKARLIAKGYIQEHVTGSSQEMITQFKLQKERKFGMSDLGLLTHYLGLEVIQDETRVKVTMRSYAKNILRMVGPEECNATKLPMEPGVKLMKDDGSKKVDATEYRKVIGCLRYLTRIRPDLLYSVGYTSKYMQEPNVTHQHAVKQILRYVKGALNLGIHYQQKGKDGLMGHSDLGCTGTGTGLGYGYDTEKGNAKIQ</sequence>
<gene>
    <name evidence="3" type="ORF">E3N88_29636</name>
</gene>
<evidence type="ECO:0000313" key="4">
    <source>
        <dbReference type="Proteomes" id="UP000326396"/>
    </source>
</evidence>
<evidence type="ECO:0000313" key="3">
    <source>
        <dbReference type="EMBL" id="KAD3640413.1"/>
    </source>
</evidence>
<dbReference type="PANTHER" id="PTHR11439">
    <property type="entry name" value="GAG-POL-RELATED RETROTRANSPOSON"/>
    <property type="match status" value="1"/>
</dbReference>
<dbReference type="InterPro" id="IPR013103">
    <property type="entry name" value="RVT_2"/>
</dbReference>
<dbReference type="Pfam" id="PF07727">
    <property type="entry name" value="RVT_2"/>
    <property type="match status" value="2"/>
</dbReference>
<dbReference type="InterPro" id="IPR043502">
    <property type="entry name" value="DNA/RNA_pol_sf"/>
</dbReference>